<organism evidence="2">
    <name type="scientific">Arundo donax</name>
    <name type="common">Giant reed</name>
    <name type="synonym">Donax arundinaceus</name>
    <dbReference type="NCBI Taxonomy" id="35708"/>
    <lineage>
        <taxon>Eukaryota</taxon>
        <taxon>Viridiplantae</taxon>
        <taxon>Streptophyta</taxon>
        <taxon>Embryophyta</taxon>
        <taxon>Tracheophyta</taxon>
        <taxon>Spermatophyta</taxon>
        <taxon>Magnoliopsida</taxon>
        <taxon>Liliopsida</taxon>
        <taxon>Poales</taxon>
        <taxon>Poaceae</taxon>
        <taxon>PACMAD clade</taxon>
        <taxon>Arundinoideae</taxon>
        <taxon>Arundineae</taxon>
        <taxon>Arundo</taxon>
    </lineage>
</organism>
<accession>A0A0A8YEX3</accession>
<feature type="chain" id="PRO_5002043345" evidence="1">
    <location>
        <begin position="22"/>
        <end position="38"/>
    </location>
</feature>
<reference evidence="2" key="1">
    <citation type="submission" date="2014-09" db="EMBL/GenBank/DDBJ databases">
        <authorList>
            <person name="Magalhaes I.L.F."/>
            <person name="Oliveira U."/>
            <person name="Santos F.R."/>
            <person name="Vidigal T.H.D.A."/>
            <person name="Brescovit A.D."/>
            <person name="Santos A.J."/>
        </authorList>
    </citation>
    <scope>NUCLEOTIDE SEQUENCE</scope>
    <source>
        <tissue evidence="2">Shoot tissue taken approximately 20 cm above the soil surface</tissue>
    </source>
</reference>
<protein>
    <submittedName>
        <fullName evidence="2">Uncharacterized protein</fullName>
    </submittedName>
</protein>
<proteinExistence type="predicted"/>
<sequence length="38" mass="4028">MGLSQKSFKISCLFTVAFTLAICPPPPADLSVCSIEDP</sequence>
<feature type="signal peptide" evidence="1">
    <location>
        <begin position="1"/>
        <end position="21"/>
    </location>
</feature>
<evidence type="ECO:0000313" key="2">
    <source>
        <dbReference type="EMBL" id="JAD24203.1"/>
    </source>
</evidence>
<name>A0A0A8YEX3_ARUDO</name>
<reference evidence="2" key="2">
    <citation type="journal article" date="2015" name="Data Brief">
        <title>Shoot transcriptome of the giant reed, Arundo donax.</title>
        <authorList>
            <person name="Barrero R.A."/>
            <person name="Guerrero F.D."/>
            <person name="Moolhuijzen P."/>
            <person name="Goolsby J.A."/>
            <person name="Tidwell J."/>
            <person name="Bellgard S.E."/>
            <person name="Bellgard M.I."/>
        </authorList>
    </citation>
    <scope>NUCLEOTIDE SEQUENCE</scope>
    <source>
        <tissue evidence="2">Shoot tissue taken approximately 20 cm above the soil surface</tissue>
    </source>
</reference>
<dbReference type="AlphaFoldDB" id="A0A0A8YEX3"/>
<dbReference type="EMBL" id="GBRH01273692">
    <property type="protein sequence ID" value="JAD24203.1"/>
    <property type="molecule type" value="Transcribed_RNA"/>
</dbReference>
<keyword evidence="1" id="KW-0732">Signal</keyword>
<evidence type="ECO:0000256" key="1">
    <source>
        <dbReference type="SAM" id="SignalP"/>
    </source>
</evidence>